<name>G4D6U8_9FIRM</name>
<organism evidence="1 2">
    <name type="scientific">Peptoniphilus indolicus ATCC 29427</name>
    <dbReference type="NCBI Taxonomy" id="997350"/>
    <lineage>
        <taxon>Bacteria</taxon>
        <taxon>Bacillati</taxon>
        <taxon>Bacillota</taxon>
        <taxon>Tissierellia</taxon>
        <taxon>Tissierellales</taxon>
        <taxon>Peptoniphilaceae</taxon>
        <taxon>Peptoniphilus</taxon>
    </lineage>
</organism>
<evidence type="ECO:0000313" key="2">
    <source>
        <dbReference type="Proteomes" id="UP000003422"/>
    </source>
</evidence>
<dbReference type="AlphaFoldDB" id="G4D6U8"/>
<dbReference type="STRING" id="997350.HMPREF9129_2128"/>
<evidence type="ECO:0000313" key="1">
    <source>
        <dbReference type="EMBL" id="EGY76370.1"/>
    </source>
</evidence>
<keyword evidence="2" id="KW-1185">Reference proteome</keyword>
<dbReference type="EMBL" id="AGBB01000223">
    <property type="protein sequence ID" value="EGY76370.1"/>
    <property type="molecule type" value="Genomic_DNA"/>
</dbReference>
<dbReference type="PATRIC" id="fig|997350.3.peg.2038"/>
<proteinExistence type="predicted"/>
<dbReference type="Proteomes" id="UP000003422">
    <property type="component" value="Unassembled WGS sequence"/>
</dbReference>
<dbReference type="HOGENOM" id="CLU_954782_0_0_9"/>
<comment type="caution">
    <text evidence="1">The sequence shown here is derived from an EMBL/GenBank/DDBJ whole genome shotgun (WGS) entry which is preliminary data.</text>
</comment>
<gene>
    <name evidence="1" type="ORF">HMPREF9129_2128</name>
</gene>
<accession>G4D6U8</accession>
<feature type="non-terminal residue" evidence="1">
    <location>
        <position position="1"/>
    </location>
</feature>
<protein>
    <submittedName>
        <fullName evidence="1">Uncharacterized protein</fullName>
    </submittedName>
</protein>
<dbReference type="RefSeq" id="WP_004823311.1">
    <property type="nucleotide sequence ID" value="NZ_JH165088.1"/>
</dbReference>
<reference evidence="1 2" key="1">
    <citation type="submission" date="2011-06" db="EMBL/GenBank/DDBJ databases">
        <authorList>
            <person name="Muzny D."/>
            <person name="Qin X."/>
            <person name="Deng J."/>
            <person name="Jiang H."/>
            <person name="Liu Y."/>
            <person name="Qu J."/>
            <person name="Song X.-Z."/>
            <person name="Zhang L."/>
            <person name="Thornton R."/>
            <person name="Coyle M."/>
            <person name="Francisco L."/>
            <person name="Jackson L."/>
            <person name="Javaid M."/>
            <person name="Korchina V."/>
            <person name="Kovar C."/>
            <person name="Mata R."/>
            <person name="Mathew T."/>
            <person name="Ngo R."/>
            <person name="Nguyen L."/>
            <person name="Nguyen N."/>
            <person name="Okwuonu G."/>
            <person name="Ongeri F."/>
            <person name="Pham C."/>
            <person name="Simmons D."/>
            <person name="Wilczek-Boney K."/>
            <person name="Hale W."/>
            <person name="Jakkamsetti A."/>
            <person name="Pham P."/>
            <person name="Ruth R."/>
            <person name="San Lucas F."/>
            <person name="Warren J."/>
            <person name="Zhang J."/>
            <person name="Zhao Z."/>
            <person name="Zhou C."/>
            <person name="Zhu D."/>
            <person name="Lee S."/>
            <person name="Bess C."/>
            <person name="Blankenburg K."/>
            <person name="Forbes L."/>
            <person name="Fu Q."/>
            <person name="Gubbala S."/>
            <person name="Hirani K."/>
            <person name="Jayaseelan J.C."/>
            <person name="Lara F."/>
            <person name="Munidasa M."/>
            <person name="Palculict T."/>
            <person name="Patil S."/>
            <person name="Pu L.-L."/>
            <person name="Saada N."/>
            <person name="Tang L."/>
            <person name="Weissenberger G."/>
            <person name="Zhu Y."/>
            <person name="Hemphill L."/>
            <person name="Shang Y."/>
            <person name="Youmans B."/>
            <person name="Ayvaz T."/>
            <person name="Ross M."/>
            <person name="Santibanez J."/>
            <person name="Aqrawi P."/>
            <person name="Gross S."/>
            <person name="Joshi V."/>
            <person name="Fowler G."/>
            <person name="Nazareth L."/>
            <person name="Reid J."/>
            <person name="Worley K."/>
            <person name="Petrosino J."/>
            <person name="Highlander S."/>
            <person name="Gibbs R."/>
        </authorList>
    </citation>
    <scope>NUCLEOTIDE SEQUENCE [LARGE SCALE GENOMIC DNA]</scope>
    <source>
        <strain evidence="1 2">ATCC 29427</strain>
    </source>
</reference>
<sequence>KNIKLNSEVKYFDKENTVIKRENNEGFIKEFPQAVISTVEENKIIDISLKKEELFKLLNLSDYYSYDNATLTQDLEGYRLNFTFKSNSSSILPQIVASEGDIKSKIFKEKLYEKNKNNKIVSTVNDSKSVKVNKSESKEVERKETVLPTSKQKNKIESITKQEIRENIEVLENEKVHSNFNVNAEDCSLLKNDDSSEAMISAMENGFNLYYKSKGESTLDIVLNKVEHLKKIKILVSSYLETKALLEIKGEEYIISRGKNEIELNEASIDKISLKLTSDEENLLSFVIEGEL</sequence>